<sequence>MSTVSRETKPFSNLSGSRFHCKGPLLENGSGNHNGATTSRCGNLEESNYDLGRKVSAQADQLLQPGNNSAFLDVQFIKKLPSETVVAMGADGVLSQSWRCKKKKLSGCKRRERARLRKEQSKENGAAEQVNPTRKVDDMKIGMVNAKTVEGSGSSPLKAPFVIKLAVIAESFPEQMLGEEEYFAIQGILWNKLESMHDPLPKFNMMNVTSGAIHIHCDDEGTKNWLNQTLTESTVKGIRLKLVDVKNLLKSIKMAWKSRNLGCLEEERVLKMLQRFHPKLLTTGWKIVNTSVSGISVRRIVFMDLASANYIKNNGYRLFTGVDLSLFKLLDNTKKLTGKAEASDCTASVEADSTSKAEKQKAVPTPELSMNGQEIDCYEVPNFWAVQESVESSKIIAWKRPELLEETCPIQGDVIDLTEDEIEALRLDVVWSARHNRN</sequence>
<reference evidence="4" key="1">
    <citation type="submission" date="2025-08" db="UniProtKB">
        <authorList>
            <consortium name="RefSeq"/>
        </authorList>
    </citation>
    <scope>IDENTIFICATION</scope>
    <source>
        <tissue evidence="4">Whole larvae</tissue>
    </source>
</reference>
<gene>
    <name evidence="4" type="primary">LOC113516143</name>
</gene>
<dbReference type="AlphaFoldDB" id="A0A6J1WN91"/>
<feature type="region of interest" description="Disordered" evidence="1">
    <location>
        <begin position="347"/>
        <end position="366"/>
    </location>
</feature>
<dbReference type="Pfam" id="PF16012">
    <property type="entry name" value="DUF4780"/>
    <property type="match status" value="1"/>
</dbReference>
<dbReference type="GeneID" id="113516143"/>
<protein>
    <submittedName>
        <fullName evidence="4">Uncharacterized protein LOC113516143</fullName>
    </submittedName>
</protein>
<accession>A0A6J1WN91</accession>
<evidence type="ECO:0000259" key="2">
    <source>
        <dbReference type="Pfam" id="PF16012"/>
    </source>
</evidence>
<dbReference type="InterPro" id="IPR031961">
    <property type="entry name" value="DUF4780"/>
</dbReference>
<dbReference type="RefSeq" id="XP_026756324.2">
    <property type="nucleotide sequence ID" value="XM_026900523.3"/>
</dbReference>
<organism evidence="3 4">
    <name type="scientific">Galleria mellonella</name>
    <name type="common">Greater wax moth</name>
    <dbReference type="NCBI Taxonomy" id="7137"/>
    <lineage>
        <taxon>Eukaryota</taxon>
        <taxon>Metazoa</taxon>
        <taxon>Ecdysozoa</taxon>
        <taxon>Arthropoda</taxon>
        <taxon>Hexapoda</taxon>
        <taxon>Insecta</taxon>
        <taxon>Pterygota</taxon>
        <taxon>Neoptera</taxon>
        <taxon>Endopterygota</taxon>
        <taxon>Lepidoptera</taxon>
        <taxon>Glossata</taxon>
        <taxon>Ditrysia</taxon>
        <taxon>Pyraloidea</taxon>
        <taxon>Pyralidae</taxon>
        <taxon>Galleriinae</taxon>
        <taxon>Galleria</taxon>
    </lineage>
</organism>
<proteinExistence type="predicted"/>
<dbReference type="InParanoid" id="A0A6J1WN91"/>
<dbReference type="KEGG" id="gmw:113516143"/>
<evidence type="ECO:0000313" key="3">
    <source>
        <dbReference type="Proteomes" id="UP001652740"/>
    </source>
</evidence>
<keyword evidence="3" id="KW-1185">Reference proteome</keyword>
<evidence type="ECO:0000313" key="4">
    <source>
        <dbReference type="RefSeq" id="XP_026756324.2"/>
    </source>
</evidence>
<name>A0A6J1WN91_GALME</name>
<feature type="domain" description="DUF4780" evidence="2">
    <location>
        <begin position="160"/>
        <end position="319"/>
    </location>
</feature>
<dbReference type="Proteomes" id="UP001652740">
    <property type="component" value="Unplaced"/>
</dbReference>
<evidence type="ECO:0000256" key="1">
    <source>
        <dbReference type="SAM" id="MobiDB-lite"/>
    </source>
</evidence>